<evidence type="ECO:0000256" key="2">
    <source>
        <dbReference type="ARBA" id="ARBA00022475"/>
    </source>
</evidence>
<dbReference type="PANTHER" id="PTHR47529:SF1">
    <property type="entry name" value="PERIPLASMIC CHAPERONE PPID"/>
    <property type="match status" value="1"/>
</dbReference>
<evidence type="ECO:0000256" key="10">
    <source>
        <dbReference type="ARBA" id="ARBA00042775"/>
    </source>
</evidence>
<dbReference type="Pfam" id="PF13616">
    <property type="entry name" value="Rotamase_3"/>
    <property type="match status" value="1"/>
</dbReference>
<keyword evidence="7" id="KW-0143">Chaperone</keyword>
<evidence type="ECO:0000256" key="8">
    <source>
        <dbReference type="ARBA" id="ARBA00038408"/>
    </source>
</evidence>
<accession>A0ABV7H2K8</accession>
<keyword evidence="5 12" id="KW-1133">Transmembrane helix</keyword>
<evidence type="ECO:0000256" key="7">
    <source>
        <dbReference type="ARBA" id="ARBA00023186"/>
    </source>
</evidence>
<keyword evidence="3" id="KW-0997">Cell inner membrane</keyword>
<keyword evidence="4 12" id="KW-0812">Transmembrane</keyword>
<dbReference type="EMBL" id="JBHRTI010000003">
    <property type="protein sequence ID" value="MFC3147028.1"/>
    <property type="molecule type" value="Genomic_DNA"/>
</dbReference>
<evidence type="ECO:0000256" key="11">
    <source>
        <dbReference type="PROSITE-ProRule" id="PRU00278"/>
    </source>
</evidence>
<dbReference type="Gene3D" id="1.10.4030.10">
    <property type="entry name" value="Porin chaperone SurA, peptide-binding domain"/>
    <property type="match status" value="1"/>
</dbReference>
<comment type="subcellular location">
    <subcellularLocation>
        <location evidence="1">Cell inner membrane</location>
        <topology evidence="1">Single-pass type II membrane protein</topology>
        <orientation evidence="1">Periplasmic side</orientation>
    </subcellularLocation>
</comment>
<evidence type="ECO:0000259" key="13">
    <source>
        <dbReference type="PROSITE" id="PS50198"/>
    </source>
</evidence>
<keyword evidence="15" id="KW-1185">Reference proteome</keyword>
<keyword evidence="2" id="KW-1003">Cell membrane</keyword>
<dbReference type="SUPFAM" id="SSF54534">
    <property type="entry name" value="FKBP-like"/>
    <property type="match status" value="1"/>
</dbReference>
<dbReference type="RefSeq" id="WP_377301723.1">
    <property type="nucleotide sequence ID" value="NZ_CP180191.1"/>
</dbReference>
<reference evidence="15" key="1">
    <citation type="journal article" date="2019" name="Int. J. Syst. Evol. Microbiol.">
        <title>The Global Catalogue of Microorganisms (GCM) 10K type strain sequencing project: providing services to taxonomists for standard genome sequencing and annotation.</title>
        <authorList>
            <consortium name="The Broad Institute Genomics Platform"/>
            <consortium name="The Broad Institute Genome Sequencing Center for Infectious Disease"/>
            <person name="Wu L."/>
            <person name="Ma J."/>
        </authorList>
    </citation>
    <scope>NUCLEOTIDE SEQUENCE [LARGE SCALE GENOMIC DNA]</scope>
    <source>
        <strain evidence="15">KCTC 52168</strain>
    </source>
</reference>
<organism evidence="14 15">
    <name type="scientific">Piscinibacterium candidicorallinum</name>
    <dbReference type="NCBI Taxonomy" id="1793872"/>
    <lineage>
        <taxon>Bacteria</taxon>
        <taxon>Pseudomonadati</taxon>
        <taxon>Pseudomonadota</taxon>
        <taxon>Betaproteobacteria</taxon>
        <taxon>Burkholderiales</taxon>
        <taxon>Piscinibacterium</taxon>
    </lineage>
</organism>
<evidence type="ECO:0000256" key="5">
    <source>
        <dbReference type="ARBA" id="ARBA00022989"/>
    </source>
</evidence>
<evidence type="ECO:0000256" key="9">
    <source>
        <dbReference type="ARBA" id="ARBA00040743"/>
    </source>
</evidence>
<dbReference type="Gene3D" id="3.10.50.40">
    <property type="match status" value="1"/>
</dbReference>
<dbReference type="PANTHER" id="PTHR47529">
    <property type="entry name" value="PEPTIDYL-PROLYL CIS-TRANS ISOMERASE D"/>
    <property type="match status" value="1"/>
</dbReference>
<evidence type="ECO:0000313" key="14">
    <source>
        <dbReference type="EMBL" id="MFC3147028.1"/>
    </source>
</evidence>
<dbReference type="Pfam" id="PF13624">
    <property type="entry name" value="SurA_N_3"/>
    <property type="match status" value="1"/>
</dbReference>
<dbReference type="PROSITE" id="PS50198">
    <property type="entry name" value="PPIC_PPIASE_2"/>
    <property type="match status" value="1"/>
</dbReference>
<evidence type="ECO:0000256" key="3">
    <source>
        <dbReference type="ARBA" id="ARBA00022519"/>
    </source>
</evidence>
<dbReference type="InterPro" id="IPR027304">
    <property type="entry name" value="Trigger_fact/SurA_dom_sf"/>
</dbReference>
<feature type="transmembrane region" description="Helical" evidence="12">
    <location>
        <begin position="12"/>
        <end position="32"/>
    </location>
</feature>
<dbReference type="InterPro" id="IPR052029">
    <property type="entry name" value="PpiD_chaperone"/>
</dbReference>
<proteinExistence type="inferred from homology"/>
<keyword evidence="6 12" id="KW-0472">Membrane</keyword>
<dbReference type="InterPro" id="IPR046357">
    <property type="entry name" value="PPIase_dom_sf"/>
</dbReference>
<evidence type="ECO:0000313" key="15">
    <source>
        <dbReference type="Proteomes" id="UP001595556"/>
    </source>
</evidence>
<comment type="similarity">
    <text evidence="8">Belongs to the PpiD chaperone family.</text>
</comment>
<comment type="caution">
    <text evidence="14">The sequence shown here is derived from an EMBL/GenBank/DDBJ whole genome shotgun (WGS) entry which is preliminary data.</text>
</comment>
<dbReference type="SUPFAM" id="SSF109998">
    <property type="entry name" value="Triger factor/SurA peptide-binding domain-like"/>
    <property type="match status" value="1"/>
</dbReference>
<feature type="domain" description="PpiC" evidence="13">
    <location>
        <begin position="265"/>
        <end position="368"/>
    </location>
</feature>
<dbReference type="InterPro" id="IPR000297">
    <property type="entry name" value="PPIase_PpiC"/>
</dbReference>
<evidence type="ECO:0000256" key="6">
    <source>
        <dbReference type="ARBA" id="ARBA00023136"/>
    </source>
</evidence>
<gene>
    <name evidence="14" type="ORF">ACFOEN_05140</name>
</gene>
<evidence type="ECO:0000256" key="1">
    <source>
        <dbReference type="ARBA" id="ARBA00004382"/>
    </source>
</evidence>
<keyword evidence="11" id="KW-0413">Isomerase</keyword>
<sequence>MFEFIRTHKRFLQFVLLILILPSFVFFGVQGYSRFMEGDQALARIDKAKVTQQDLDNAMRQRVDQMRQQFGSQIEARLIDTPEARKAMLDQLIDQQVVAAEIRSNWIAVSDAYLRDTIAAIPAVQKDGKFDLELYQRALASQGLSEQVFEARLRNDIASARVAEALSSSSIVPQTVLEKLARQAEQTISYREQLFRATDFASKVTVNDEALKNYYDANLKQFEQPERLKAEYVVLDLPTVSKMVEVKPEEVRAFYDKNQDRFKSEEQRKASHILVKADKGASADDLAKAKTRAEALLAQVKANPASFAKIARESSQDEGSAPSGGDLGFFGRGAMVKPFEDAVFGMKEGEISAVVQSDFGFHIIQLTGLKPSAVRSFDEVRAEIESEQRKNLAAKKYAELAESFTNTVFEQSDSFKPIVEKMKLQVSTVDGITRDRLNQPSRPGDPLSARVIESLFSADSIKNRRNTEAIEVAPNTLVSARVVDYQAARTPPLEEIKPAVQARLVAQESARLAREAGAIRLQSLQKAPAEVSGLGEVRSVSRATAQNLPPQVVSAIARASAGTLPAAVGVDVPGLGYGVYLVTALGEAPALSDERRASLTSALQRVTGELESRGLLADLRQQHKVKVLKTDFSKQDESAAAASKPAEKR</sequence>
<evidence type="ECO:0000256" key="12">
    <source>
        <dbReference type="SAM" id="Phobius"/>
    </source>
</evidence>
<dbReference type="Proteomes" id="UP001595556">
    <property type="component" value="Unassembled WGS sequence"/>
</dbReference>
<keyword evidence="11" id="KW-0697">Rotamase</keyword>
<evidence type="ECO:0000256" key="4">
    <source>
        <dbReference type="ARBA" id="ARBA00022692"/>
    </source>
</evidence>
<name>A0ABV7H2K8_9BURK</name>
<protein>
    <recommendedName>
        <fullName evidence="9">Periplasmic chaperone PpiD</fullName>
    </recommendedName>
    <alternativeName>
        <fullName evidence="10">Periplasmic folding chaperone</fullName>
    </alternativeName>
</protein>